<accession>F2RXF7</accession>
<dbReference type="Proteomes" id="UP000009172">
    <property type="component" value="Unassembled WGS sequence"/>
</dbReference>
<proteinExistence type="predicted"/>
<keyword evidence="2" id="KW-1185">Reference proteome</keyword>
<evidence type="ECO:0000313" key="2">
    <source>
        <dbReference type="Proteomes" id="UP000009172"/>
    </source>
</evidence>
<sequence>MAPNAKVISTKIFAVLNLGARSIKVGYVEQTDIWKRITISPEIQMKFEEIVEKNLSSLREDTEMVALQETPHSSESDNCTHFTAVEINSQRNVSTKRHFPVD</sequence>
<dbReference type="EMBL" id="GG698491">
    <property type="protein sequence ID" value="EGD95993.1"/>
    <property type="molecule type" value="Genomic_DNA"/>
</dbReference>
<gene>
    <name evidence="1" type="ORF">TESG_03454</name>
</gene>
<organism evidence="1 2">
    <name type="scientific">Trichophyton tonsurans (strain CBS 112818)</name>
    <name type="common">Scalp ringworm fungus</name>
    <dbReference type="NCBI Taxonomy" id="647933"/>
    <lineage>
        <taxon>Eukaryota</taxon>
        <taxon>Fungi</taxon>
        <taxon>Dikarya</taxon>
        <taxon>Ascomycota</taxon>
        <taxon>Pezizomycotina</taxon>
        <taxon>Eurotiomycetes</taxon>
        <taxon>Eurotiomycetidae</taxon>
        <taxon>Onygenales</taxon>
        <taxon>Arthrodermataceae</taxon>
        <taxon>Trichophyton</taxon>
    </lineage>
</organism>
<protein>
    <submittedName>
        <fullName evidence="1">Uncharacterized protein</fullName>
    </submittedName>
</protein>
<name>F2RXF7_TRIT1</name>
<dbReference type="AlphaFoldDB" id="F2RXF7"/>
<reference evidence="2" key="1">
    <citation type="journal article" date="2012" name="MBio">
        <title>Comparative genome analysis of Trichophyton rubrum and related dermatophytes reveals candidate genes involved in infection.</title>
        <authorList>
            <person name="Martinez D.A."/>
            <person name="Oliver B.G."/>
            <person name="Graeser Y."/>
            <person name="Goldberg J.M."/>
            <person name="Li W."/>
            <person name="Martinez-Rossi N.M."/>
            <person name="Monod M."/>
            <person name="Shelest E."/>
            <person name="Barton R.C."/>
            <person name="Birch E."/>
            <person name="Brakhage A.A."/>
            <person name="Chen Z."/>
            <person name="Gurr S.J."/>
            <person name="Heiman D."/>
            <person name="Heitman J."/>
            <person name="Kosti I."/>
            <person name="Rossi A."/>
            <person name="Saif S."/>
            <person name="Samalova M."/>
            <person name="Saunders C.W."/>
            <person name="Shea T."/>
            <person name="Summerbell R.C."/>
            <person name="Xu J."/>
            <person name="Young S."/>
            <person name="Zeng Q."/>
            <person name="Birren B.W."/>
            <person name="Cuomo C.A."/>
            <person name="White T.C."/>
        </authorList>
    </citation>
    <scope>NUCLEOTIDE SEQUENCE [LARGE SCALE GENOMIC DNA]</scope>
    <source>
        <strain evidence="2">CBS 112818</strain>
    </source>
</reference>
<evidence type="ECO:0000313" key="1">
    <source>
        <dbReference type="EMBL" id="EGD95993.1"/>
    </source>
</evidence>
<dbReference type="HOGENOM" id="CLU_152044_1_0_1"/>